<sequence>MNCNPSCSSNGNAGADARKAAMLVQNYANAAEFAQNGMAVVHAMLDVAHAQVHGMVAAVAHQCGKAAALAHITTLGRCLLLRGRAMGARRNGKLRQRHERICSHHRGRLPHLPRPHPIQLLLDAVVEVQIILLSHGEGETPLEEDER</sequence>
<evidence type="ECO:0000313" key="2">
    <source>
        <dbReference type="Proteomes" id="UP001231189"/>
    </source>
</evidence>
<proteinExistence type="predicted"/>
<gene>
    <name evidence="1" type="ORF">QYE76_056200</name>
</gene>
<reference evidence="1" key="1">
    <citation type="submission" date="2023-07" db="EMBL/GenBank/DDBJ databases">
        <title>A chromosome-level genome assembly of Lolium multiflorum.</title>
        <authorList>
            <person name="Chen Y."/>
            <person name="Copetti D."/>
            <person name="Kolliker R."/>
            <person name="Studer B."/>
        </authorList>
    </citation>
    <scope>NUCLEOTIDE SEQUENCE</scope>
    <source>
        <strain evidence="1">02402/16</strain>
        <tissue evidence="1">Leaf</tissue>
    </source>
</reference>
<organism evidence="1 2">
    <name type="scientific">Lolium multiflorum</name>
    <name type="common">Italian ryegrass</name>
    <name type="synonym">Lolium perenne subsp. multiflorum</name>
    <dbReference type="NCBI Taxonomy" id="4521"/>
    <lineage>
        <taxon>Eukaryota</taxon>
        <taxon>Viridiplantae</taxon>
        <taxon>Streptophyta</taxon>
        <taxon>Embryophyta</taxon>
        <taxon>Tracheophyta</taxon>
        <taxon>Spermatophyta</taxon>
        <taxon>Magnoliopsida</taxon>
        <taxon>Liliopsida</taxon>
        <taxon>Poales</taxon>
        <taxon>Poaceae</taxon>
        <taxon>BOP clade</taxon>
        <taxon>Pooideae</taxon>
        <taxon>Poodae</taxon>
        <taxon>Poeae</taxon>
        <taxon>Poeae Chloroplast Group 2 (Poeae type)</taxon>
        <taxon>Loliodinae</taxon>
        <taxon>Loliinae</taxon>
        <taxon>Lolium</taxon>
    </lineage>
</organism>
<keyword evidence="2" id="KW-1185">Reference proteome</keyword>
<comment type="caution">
    <text evidence="1">The sequence shown here is derived from an EMBL/GenBank/DDBJ whole genome shotgun (WGS) entry which is preliminary data.</text>
</comment>
<name>A0AAD8T162_LOLMU</name>
<evidence type="ECO:0000313" key="1">
    <source>
        <dbReference type="EMBL" id="KAK1668041.1"/>
    </source>
</evidence>
<dbReference type="Proteomes" id="UP001231189">
    <property type="component" value="Unassembled WGS sequence"/>
</dbReference>
<accession>A0AAD8T162</accession>
<protein>
    <submittedName>
        <fullName evidence="1">Uncharacterized protein</fullName>
    </submittedName>
</protein>
<dbReference type="AlphaFoldDB" id="A0AAD8T162"/>
<dbReference type="EMBL" id="JAUUTY010000003">
    <property type="protein sequence ID" value="KAK1668041.1"/>
    <property type="molecule type" value="Genomic_DNA"/>
</dbReference>